<feature type="compositionally biased region" description="Basic and acidic residues" evidence="1">
    <location>
        <begin position="66"/>
        <end position="83"/>
    </location>
</feature>
<dbReference type="EMBL" id="JACGCM010002030">
    <property type="protein sequence ID" value="KAF6145765.1"/>
    <property type="molecule type" value="Genomic_DNA"/>
</dbReference>
<evidence type="ECO:0000313" key="3">
    <source>
        <dbReference type="Proteomes" id="UP000541444"/>
    </source>
</evidence>
<comment type="caution">
    <text evidence="2">The sequence shown here is derived from an EMBL/GenBank/DDBJ whole genome shotgun (WGS) entry which is preliminary data.</text>
</comment>
<keyword evidence="3" id="KW-1185">Reference proteome</keyword>
<feature type="region of interest" description="Disordered" evidence="1">
    <location>
        <begin position="37"/>
        <end position="116"/>
    </location>
</feature>
<sequence>MLEEVQNLPHKERTRHMKILLLLEETSKIRHEDWLSTTKDTSSGRGLSTTKAEGPLRHNSFSNPEPEYRGYPEKNGRGLDPRKFGPFVDDENDSFETIRTDVPPSNEPSIPQSNVHLSNDPVIHLSNEPVLTNVPPLNEPMLTNVPLSIELEPIIGQSKTSAEFRFEPQSEQVKDLLDFWFKSAAYKEDPYDFSKEFNIDTESLTKIPIHMFIEELRRIYSEMSYTYMEEAEMSQARLTPWAMNYCESRKFVADSLTCRVRTPRHHFQMTSYGRTDYVNIEDGTCSYRWWQTMGLPCEHRVRTLGLANVDPTTPVSEYYTNNTYKTVYVPIWIPIRGIK</sequence>
<organism evidence="2 3">
    <name type="scientific">Kingdonia uniflora</name>
    <dbReference type="NCBI Taxonomy" id="39325"/>
    <lineage>
        <taxon>Eukaryota</taxon>
        <taxon>Viridiplantae</taxon>
        <taxon>Streptophyta</taxon>
        <taxon>Embryophyta</taxon>
        <taxon>Tracheophyta</taxon>
        <taxon>Spermatophyta</taxon>
        <taxon>Magnoliopsida</taxon>
        <taxon>Ranunculales</taxon>
        <taxon>Circaeasteraceae</taxon>
        <taxon>Kingdonia</taxon>
    </lineage>
</organism>
<evidence type="ECO:0000313" key="2">
    <source>
        <dbReference type="EMBL" id="KAF6145765.1"/>
    </source>
</evidence>
<evidence type="ECO:0008006" key="4">
    <source>
        <dbReference type="Google" id="ProtNLM"/>
    </source>
</evidence>
<protein>
    <recommendedName>
        <fullName evidence="4">SWIM-type domain-containing protein</fullName>
    </recommendedName>
</protein>
<feature type="compositionally biased region" description="Polar residues" evidence="1">
    <location>
        <begin position="107"/>
        <end position="116"/>
    </location>
</feature>
<feature type="compositionally biased region" description="Polar residues" evidence="1">
    <location>
        <begin position="37"/>
        <end position="51"/>
    </location>
</feature>
<dbReference type="Proteomes" id="UP000541444">
    <property type="component" value="Unassembled WGS sequence"/>
</dbReference>
<proteinExistence type="predicted"/>
<dbReference type="AlphaFoldDB" id="A0A7J7LSX7"/>
<gene>
    <name evidence="2" type="ORF">GIB67_016214</name>
</gene>
<reference evidence="2 3" key="1">
    <citation type="journal article" date="2020" name="IScience">
        <title>Genome Sequencing of the Endangered Kingdonia uniflora (Circaeasteraceae, Ranunculales) Reveals Potential Mechanisms of Evolutionary Specialization.</title>
        <authorList>
            <person name="Sun Y."/>
            <person name="Deng T."/>
            <person name="Zhang A."/>
            <person name="Moore M.J."/>
            <person name="Landis J.B."/>
            <person name="Lin N."/>
            <person name="Zhang H."/>
            <person name="Zhang X."/>
            <person name="Huang J."/>
            <person name="Zhang X."/>
            <person name="Sun H."/>
            <person name="Wang H."/>
        </authorList>
    </citation>
    <scope>NUCLEOTIDE SEQUENCE [LARGE SCALE GENOMIC DNA]</scope>
    <source>
        <strain evidence="2">TB1705</strain>
        <tissue evidence="2">Leaf</tissue>
    </source>
</reference>
<accession>A0A7J7LSX7</accession>
<evidence type="ECO:0000256" key="1">
    <source>
        <dbReference type="SAM" id="MobiDB-lite"/>
    </source>
</evidence>
<name>A0A7J7LSX7_9MAGN</name>